<evidence type="ECO:0000313" key="2">
    <source>
        <dbReference type="Proteomes" id="UP000315369"/>
    </source>
</evidence>
<reference evidence="1 2" key="1">
    <citation type="submission" date="2019-06" db="EMBL/GenBank/DDBJ databases">
        <authorList>
            <person name="Livingstone P."/>
            <person name="Whitworth D."/>
        </authorList>
    </citation>
    <scope>NUCLEOTIDE SEQUENCE [LARGE SCALE GENOMIC DNA]</scope>
    <source>
        <strain evidence="1 2">AM401</strain>
    </source>
</reference>
<dbReference type="Proteomes" id="UP000315369">
    <property type="component" value="Unassembled WGS sequence"/>
</dbReference>
<protein>
    <submittedName>
        <fullName evidence="1">Uncharacterized protein</fullName>
    </submittedName>
</protein>
<evidence type="ECO:0000313" key="1">
    <source>
        <dbReference type="EMBL" id="TQF14002.1"/>
    </source>
</evidence>
<accession>A0A540WYB5</accession>
<gene>
    <name evidence="1" type="ORF">FJV41_20955</name>
</gene>
<organism evidence="1 2">
    <name type="scientific">Myxococcus llanfairpwllgwyngyllgogerychwyrndrobwllllantysiliogogogochensis</name>
    <dbReference type="NCBI Taxonomy" id="2590453"/>
    <lineage>
        <taxon>Bacteria</taxon>
        <taxon>Pseudomonadati</taxon>
        <taxon>Myxococcota</taxon>
        <taxon>Myxococcia</taxon>
        <taxon>Myxococcales</taxon>
        <taxon>Cystobacterineae</taxon>
        <taxon>Myxococcaceae</taxon>
        <taxon>Myxococcus</taxon>
    </lineage>
</organism>
<sequence length="543" mass="59819">MMLSILLAVSGCATSSEGSGGNVWLGHGAAPAQSESEMQRAAEAEVARVVEQVGAIVRDIDSVGARLTLTYWSERGALTWTGYESHGRVGHRGGLAGAADTRDALREVLAGYGLARTGQVVLSLRRAETKWSVDYAFHRDAERPLEARTLPVQWADDSGSDEVPSGLARLLAGVGVPNGGEAWLEADAVLDDGRVVGWELHRFQVVRSGAGGSPLAPASRVGREVVRLTRAFQDGIGPRTVRFGIRLMHSRGEGDGWVESARVVGFVPSTGLEPEVAAEYRAMHEDIVRRWREGVVEGFTWLAQRGVQELALWYVGAVAIRGAGFLAVRGGGVVWKALRQGKEAATGWLRTMLSRVTQSEGRTFERLWAKVQLEGERALTTGERSELRALMARIERLAGTPLESSEKTAIREQARRFYKSLNPRLERVMDIDPERWPVHHRRPLQCAHLFPAENINAASNLAVVERSVHLRINALWMQFGRARPHASSADVRKVAEIIDHEFQPWYHRVDDVLGRGRTPEEAETAVMTMLERLYGSMGKWGGR</sequence>
<dbReference type="EMBL" id="VIFM01000081">
    <property type="protein sequence ID" value="TQF14002.1"/>
    <property type="molecule type" value="Genomic_DNA"/>
</dbReference>
<dbReference type="AlphaFoldDB" id="A0A540WYB5"/>
<proteinExistence type="predicted"/>
<comment type="caution">
    <text evidence="1">The sequence shown here is derived from an EMBL/GenBank/DDBJ whole genome shotgun (WGS) entry which is preliminary data.</text>
</comment>
<dbReference type="RefSeq" id="WP_141644293.1">
    <property type="nucleotide sequence ID" value="NZ_VIFM01000081.1"/>
</dbReference>
<keyword evidence="2" id="KW-1185">Reference proteome</keyword>
<dbReference type="OrthoDB" id="5385576at2"/>
<name>A0A540WYB5_9BACT</name>